<accession>A0A1G6JMA2</accession>
<dbReference type="InterPro" id="IPR020846">
    <property type="entry name" value="MFS_dom"/>
</dbReference>
<feature type="transmembrane region" description="Helical" evidence="5">
    <location>
        <begin position="27"/>
        <end position="45"/>
    </location>
</feature>
<dbReference type="GO" id="GO:0012505">
    <property type="term" value="C:endomembrane system"/>
    <property type="evidence" value="ECO:0007669"/>
    <property type="project" value="UniProtKB-SubCell"/>
</dbReference>
<sequence length="438" mass="47464">MSITFSPSGVGSVGVQNPELATSFRRAQWRMLFAAMFCYLFFYTGRQTFGFAIPGIQAEFGVTKEALGWASAALLWCYAVGQAINGNLGDKFGGRRVMSAGAILSFIMNWATSLSTGIVSLTAFWGINGYFQSMGWAPGSRLLSNWWGRHERGTVYGLYTFAAGLASVLSFVTSLVVVGYFQLDWRWIFRIPVVLLLLGGIAFYLIAREKPEDMGFASPHDEADDVATAETAVSADEGSLARYKAVLSNWRLLVAGVAIGFQNAARYGLLVWVPVHFLGSNWAKAGAASVIDPRWISIALPVGMAVGAFSNGWVSDKVFGSRRYLAIVLYMALAAVTSLCMYAIPTSDIVLGMTVLFLCGFFTYGPQSSFWALCPDLVGHKRAGTATGVMNFFAYLFAGLGEPMIGHFMDKHNQTSLVFLVVAVCATSSAVVAAFIRR</sequence>
<evidence type="ECO:0000256" key="2">
    <source>
        <dbReference type="ARBA" id="ARBA00022692"/>
    </source>
</evidence>
<feature type="domain" description="Major facilitator superfamily (MFS) profile" evidence="6">
    <location>
        <begin position="31"/>
        <end position="438"/>
    </location>
</feature>
<dbReference type="GO" id="GO:0035435">
    <property type="term" value="P:phosphate ion transmembrane transport"/>
    <property type="evidence" value="ECO:0007669"/>
    <property type="project" value="TreeGrafter"/>
</dbReference>
<evidence type="ECO:0000256" key="1">
    <source>
        <dbReference type="ARBA" id="ARBA00004127"/>
    </source>
</evidence>
<proteinExistence type="predicted"/>
<feature type="transmembrane region" description="Helical" evidence="5">
    <location>
        <begin position="66"/>
        <end position="84"/>
    </location>
</feature>
<dbReference type="SUPFAM" id="SSF103473">
    <property type="entry name" value="MFS general substrate transporter"/>
    <property type="match status" value="1"/>
</dbReference>
<organism evidence="7 8">
    <name type="scientific">Bradyrhizobium brasilense</name>
    <dbReference type="NCBI Taxonomy" id="1419277"/>
    <lineage>
        <taxon>Bacteria</taxon>
        <taxon>Pseudomonadati</taxon>
        <taxon>Pseudomonadota</taxon>
        <taxon>Alphaproteobacteria</taxon>
        <taxon>Hyphomicrobiales</taxon>
        <taxon>Nitrobacteraceae</taxon>
        <taxon>Bradyrhizobium</taxon>
    </lineage>
</organism>
<feature type="transmembrane region" description="Helical" evidence="5">
    <location>
        <begin position="252"/>
        <end position="275"/>
    </location>
</feature>
<name>A0A1G6JMA2_9BRAD</name>
<protein>
    <submittedName>
        <fullName evidence="7">MFS transporter, OPA family, glycerol-3-phosphate transporter</fullName>
    </submittedName>
</protein>
<feature type="transmembrane region" description="Helical" evidence="5">
    <location>
        <begin position="386"/>
        <end position="405"/>
    </location>
</feature>
<dbReference type="GO" id="GO:0005886">
    <property type="term" value="C:plasma membrane"/>
    <property type="evidence" value="ECO:0007669"/>
    <property type="project" value="TreeGrafter"/>
</dbReference>
<evidence type="ECO:0000313" key="8">
    <source>
        <dbReference type="Proteomes" id="UP000199245"/>
    </source>
</evidence>
<feature type="transmembrane region" description="Helical" evidence="5">
    <location>
        <begin position="156"/>
        <end position="181"/>
    </location>
</feature>
<dbReference type="AlphaFoldDB" id="A0A1G6JMA2"/>
<dbReference type="InterPro" id="IPR036259">
    <property type="entry name" value="MFS_trans_sf"/>
</dbReference>
<feature type="transmembrane region" description="Helical" evidence="5">
    <location>
        <begin position="187"/>
        <end position="207"/>
    </location>
</feature>
<dbReference type="PANTHER" id="PTHR43826">
    <property type="entry name" value="GLUCOSE-6-PHOSPHATE EXCHANGER SLC37A4"/>
    <property type="match status" value="1"/>
</dbReference>
<evidence type="ECO:0000259" key="6">
    <source>
        <dbReference type="PROSITE" id="PS50850"/>
    </source>
</evidence>
<evidence type="ECO:0000256" key="3">
    <source>
        <dbReference type="ARBA" id="ARBA00022989"/>
    </source>
</evidence>
<gene>
    <name evidence="7" type="ORF">SAMN05216337_1001492</name>
</gene>
<dbReference type="RefSeq" id="WP_092078309.1">
    <property type="nucleotide sequence ID" value="NZ_FMZW01000001.1"/>
</dbReference>
<keyword evidence="2 5" id="KW-0812">Transmembrane</keyword>
<dbReference type="Pfam" id="PF07690">
    <property type="entry name" value="MFS_1"/>
    <property type="match status" value="1"/>
</dbReference>
<dbReference type="EMBL" id="FMZW01000001">
    <property type="protein sequence ID" value="SDC19860.1"/>
    <property type="molecule type" value="Genomic_DNA"/>
</dbReference>
<feature type="transmembrane region" description="Helical" evidence="5">
    <location>
        <begin position="104"/>
        <end position="127"/>
    </location>
</feature>
<dbReference type="InterPro" id="IPR000849">
    <property type="entry name" value="Sugar_P_transporter"/>
</dbReference>
<dbReference type="PROSITE" id="PS50850">
    <property type="entry name" value="MFS"/>
    <property type="match status" value="1"/>
</dbReference>
<dbReference type="Proteomes" id="UP000199245">
    <property type="component" value="Unassembled WGS sequence"/>
</dbReference>
<comment type="subcellular location">
    <subcellularLocation>
        <location evidence="1">Endomembrane system</location>
        <topology evidence="1">Multi-pass membrane protein</topology>
    </subcellularLocation>
</comment>
<evidence type="ECO:0000256" key="4">
    <source>
        <dbReference type="ARBA" id="ARBA00023136"/>
    </source>
</evidence>
<feature type="transmembrane region" description="Helical" evidence="5">
    <location>
        <begin position="350"/>
        <end position="374"/>
    </location>
</feature>
<dbReference type="PIRSF" id="PIRSF002808">
    <property type="entry name" value="Hexose_phosphate_transp"/>
    <property type="match status" value="1"/>
</dbReference>
<feature type="transmembrane region" description="Helical" evidence="5">
    <location>
        <begin position="326"/>
        <end position="344"/>
    </location>
</feature>
<feature type="transmembrane region" description="Helical" evidence="5">
    <location>
        <begin position="417"/>
        <end position="436"/>
    </location>
</feature>
<dbReference type="InterPro" id="IPR011701">
    <property type="entry name" value="MFS"/>
</dbReference>
<reference evidence="7 8" key="1">
    <citation type="submission" date="2016-10" db="EMBL/GenBank/DDBJ databases">
        <authorList>
            <person name="de Groot N.N."/>
        </authorList>
    </citation>
    <scope>NUCLEOTIDE SEQUENCE [LARGE SCALE GENOMIC DNA]</scope>
    <source>
        <strain evidence="7 8">R5</strain>
    </source>
</reference>
<evidence type="ECO:0000313" key="7">
    <source>
        <dbReference type="EMBL" id="SDC19860.1"/>
    </source>
</evidence>
<dbReference type="GO" id="GO:0061513">
    <property type="term" value="F:glucose 6-phosphate:phosphate antiporter activity"/>
    <property type="evidence" value="ECO:0007669"/>
    <property type="project" value="TreeGrafter"/>
</dbReference>
<dbReference type="Gene3D" id="1.20.1250.20">
    <property type="entry name" value="MFS general substrate transporter like domains"/>
    <property type="match status" value="2"/>
</dbReference>
<evidence type="ECO:0000256" key="5">
    <source>
        <dbReference type="SAM" id="Phobius"/>
    </source>
</evidence>
<dbReference type="PANTHER" id="PTHR43826:SF7">
    <property type="entry name" value="PROTEIN UHPC, PUTATIVE-RELATED"/>
    <property type="match status" value="1"/>
</dbReference>
<keyword evidence="3 5" id="KW-1133">Transmembrane helix</keyword>
<dbReference type="InterPro" id="IPR051337">
    <property type="entry name" value="OPA_Antiporter"/>
</dbReference>
<feature type="transmembrane region" description="Helical" evidence="5">
    <location>
        <begin position="295"/>
        <end position="314"/>
    </location>
</feature>
<keyword evidence="4 5" id="KW-0472">Membrane</keyword>